<dbReference type="EnsemblPlants" id="ORUFI06G07460.1">
    <property type="protein sequence ID" value="ORUFI06G07460.1"/>
    <property type="gene ID" value="ORUFI06G07460"/>
</dbReference>
<proteinExistence type="predicted"/>
<reference evidence="3" key="1">
    <citation type="submission" date="2013-06" db="EMBL/GenBank/DDBJ databases">
        <authorList>
            <person name="Zhao Q."/>
        </authorList>
    </citation>
    <scope>NUCLEOTIDE SEQUENCE</scope>
    <source>
        <strain evidence="3">cv. W1943</strain>
    </source>
</reference>
<name>A0A0E0PV13_ORYRU</name>
<feature type="region of interest" description="Disordered" evidence="1">
    <location>
        <begin position="1"/>
        <end position="36"/>
    </location>
</feature>
<accession>A0A0E0PV13</accession>
<reference evidence="2" key="2">
    <citation type="submission" date="2015-06" db="UniProtKB">
        <authorList>
            <consortium name="EnsemblPlants"/>
        </authorList>
    </citation>
    <scope>IDENTIFICATION</scope>
</reference>
<evidence type="ECO:0000313" key="2">
    <source>
        <dbReference type="EnsemblPlants" id="ORUFI06G07460.1"/>
    </source>
</evidence>
<evidence type="ECO:0000256" key="1">
    <source>
        <dbReference type="SAM" id="MobiDB-lite"/>
    </source>
</evidence>
<sequence length="98" mass="10433">MASTTAGTRPAASQPRRPRAIAVSPRAPPAPSKLDWTTRILNPKSAMEFHTPTIMMWAYGPIGSCYPVTAGVLIAKELEQAVTAKHVAGNPHHPPRAA</sequence>
<dbReference type="HOGENOM" id="CLU_2337315_0_0_1"/>
<dbReference type="Gramene" id="ORUFI06G07460.1">
    <property type="protein sequence ID" value="ORUFI06G07460.1"/>
    <property type="gene ID" value="ORUFI06G07460"/>
</dbReference>
<evidence type="ECO:0000313" key="3">
    <source>
        <dbReference type="Proteomes" id="UP000008022"/>
    </source>
</evidence>
<protein>
    <submittedName>
        <fullName evidence="2">Uncharacterized protein</fullName>
    </submittedName>
</protein>
<dbReference type="AlphaFoldDB" id="A0A0E0PV13"/>
<dbReference type="Proteomes" id="UP000008022">
    <property type="component" value="Unassembled WGS sequence"/>
</dbReference>
<keyword evidence="3" id="KW-1185">Reference proteome</keyword>
<organism evidence="2 3">
    <name type="scientific">Oryza rufipogon</name>
    <name type="common">Brownbeard rice</name>
    <name type="synonym">Asian wild rice</name>
    <dbReference type="NCBI Taxonomy" id="4529"/>
    <lineage>
        <taxon>Eukaryota</taxon>
        <taxon>Viridiplantae</taxon>
        <taxon>Streptophyta</taxon>
        <taxon>Embryophyta</taxon>
        <taxon>Tracheophyta</taxon>
        <taxon>Spermatophyta</taxon>
        <taxon>Magnoliopsida</taxon>
        <taxon>Liliopsida</taxon>
        <taxon>Poales</taxon>
        <taxon>Poaceae</taxon>
        <taxon>BOP clade</taxon>
        <taxon>Oryzoideae</taxon>
        <taxon>Oryzeae</taxon>
        <taxon>Oryzinae</taxon>
        <taxon>Oryza</taxon>
    </lineage>
</organism>